<proteinExistence type="predicted"/>
<comment type="caution">
    <text evidence="2">The sequence shown here is derived from an EMBL/GenBank/DDBJ whole genome shotgun (WGS) entry which is preliminary data.</text>
</comment>
<dbReference type="GO" id="GO:0019888">
    <property type="term" value="F:protein phosphatase regulator activity"/>
    <property type="evidence" value="ECO:0007669"/>
    <property type="project" value="InterPro"/>
</dbReference>
<reference evidence="2 3" key="1">
    <citation type="journal article" date="2014" name="Genome Biol. Evol.">
        <title>The secreted proteins of Achlya hypogyna and Thraustotheca clavata identify the ancestral oomycete secretome and reveal gene acquisitions by horizontal gene transfer.</title>
        <authorList>
            <person name="Misner I."/>
            <person name="Blouin N."/>
            <person name="Leonard G."/>
            <person name="Richards T.A."/>
            <person name="Lane C.E."/>
        </authorList>
    </citation>
    <scope>NUCLEOTIDE SEQUENCE [LARGE SCALE GENOMIC DNA]</scope>
    <source>
        <strain evidence="2 3">ATCC 48635</strain>
    </source>
</reference>
<dbReference type="OrthoDB" id="68095at2759"/>
<dbReference type="Gene3D" id="1.25.10.10">
    <property type="entry name" value="Leucine-rich Repeat Variant"/>
    <property type="match status" value="1"/>
</dbReference>
<dbReference type="PANTHER" id="PTHR10257">
    <property type="entry name" value="SERINE/THREONINE PROTEIN PHOSPHATASE 2A PP2A REGULATORY SUBUNIT B"/>
    <property type="match status" value="1"/>
</dbReference>
<dbReference type="InterPro" id="IPR011989">
    <property type="entry name" value="ARM-like"/>
</dbReference>
<protein>
    <submittedName>
        <fullName evidence="2">Uncharacterized protein</fullName>
    </submittedName>
</protein>
<accession>A0A1V9Z048</accession>
<dbReference type="GO" id="GO:0007165">
    <property type="term" value="P:signal transduction"/>
    <property type="evidence" value="ECO:0007669"/>
    <property type="project" value="InterPro"/>
</dbReference>
<dbReference type="InterPro" id="IPR016024">
    <property type="entry name" value="ARM-type_fold"/>
</dbReference>
<feature type="compositionally biased region" description="Basic residues" evidence="1">
    <location>
        <begin position="92"/>
        <end position="107"/>
    </location>
</feature>
<evidence type="ECO:0000313" key="3">
    <source>
        <dbReference type="Proteomes" id="UP000243579"/>
    </source>
</evidence>
<dbReference type="PANTHER" id="PTHR10257:SF3">
    <property type="entry name" value="SERINE_THREONINE-PROTEIN PHOSPHATASE 2A 56 KDA REGULATORY SUBUNIT GAMMA ISOFORM"/>
    <property type="match status" value="1"/>
</dbReference>
<dbReference type="EMBL" id="JNBR01000545">
    <property type="protein sequence ID" value="OQR91267.1"/>
    <property type="molecule type" value="Genomic_DNA"/>
</dbReference>
<evidence type="ECO:0000313" key="2">
    <source>
        <dbReference type="EMBL" id="OQR91267.1"/>
    </source>
</evidence>
<dbReference type="SUPFAM" id="SSF48371">
    <property type="entry name" value="ARM repeat"/>
    <property type="match status" value="1"/>
</dbReference>
<sequence length="499" mass="54988">MKLNPNATAFSFTPSQPSSNERRTRKPGKAPGTTKPMGSSFLPEESSSNMRRTHVLKDGSRPLIGHRNKKTKGTAPTSVGPSTTPIQAVVTKKSKKKSKPKLQILRRPRSDSNGGSSSESDDDEAFPVKPEAKTSAFTDRLAFSLPQKRIPKRVTREAVVDTVFAALFANKLSLDSGSESEEPNEQFVKNGLTSILFSNGVSLNLTDANSEATMDQYITPVFIHRLITEMRFEDYRTSSARLHILRAIHKHLPHRRDHISRALADATYLRLEYLEAVHAAAQATCKEFSAITADVSASNNAASTKGPKNKNFDHGHSWTEFLRYAIEHIGMGGEADGILQNYARAWTHLMRCHYLDSLGSDEDELVTAGGQFVAYVPSMAGTLLARHLRAWPRRQPGKQALAIRAAARILLSAPRFDGAPVVQLFGLLGRCMQEPHVAVAKEALAFTGCQFVMINYVQLHAEIYTVLSAGFDRVATSHWNEAIRGLGARHFDTILDYAP</sequence>
<gene>
    <name evidence="2" type="ORF">ACHHYP_04833</name>
</gene>
<feature type="compositionally biased region" description="Polar residues" evidence="1">
    <location>
        <begin position="74"/>
        <end position="86"/>
    </location>
</feature>
<dbReference type="InterPro" id="IPR002554">
    <property type="entry name" value="PP2A_B56"/>
</dbReference>
<organism evidence="2 3">
    <name type="scientific">Achlya hypogyna</name>
    <name type="common">Oomycete</name>
    <name type="synonym">Protoachlya hypogyna</name>
    <dbReference type="NCBI Taxonomy" id="1202772"/>
    <lineage>
        <taxon>Eukaryota</taxon>
        <taxon>Sar</taxon>
        <taxon>Stramenopiles</taxon>
        <taxon>Oomycota</taxon>
        <taxon>Saprolegniomycetes</taxon>
        <taxon>Saprolegniales</taxon>
        <taxon>Achlyaceae</taxon>
        <taxon>Achlya</taxon>
    </lineage>
</organism>
<feature type="compositionally biased region" description="Polar residues" evidence="1">
    <location>
        <begin position="1"/>
        <end position="19"/>
    </location>
</feature>
<keyword evidence="3" id="KW-1185">Reference proteome</keyword>
<dbReference type="Pfam" id="PF01603">
    <property type="entry name" value="B56"/>
    <property type="match status" value="1"/>
</dbReference>
<dbReference type="GO" id="GO:0000159">
    <property type="term" value="C:protein phosphatase type 2A complex"/>
    <property type="evidence" value="ECO:0007669"/>
    <property type="project" value="InterPro"/>
</dbReference>
<dbReference type="Proteomes" id="UP000243579">
    <property type="component" value="Unassembled WGS sequence"/>
</dbReference>
<evidence type="ECO:0000256" key="1">
    <source>
        <dbReference type="SAM" id="MobiDB-lite"/>
    </source>
</evidence>
<dbReference type="AlphaFoldDB" id="A0A1V9Z048"/>
<feature type="region of interest" description="Disordered" evidence="1">
    <location>
        <begin position="1"/>
        <end position="127"/>
    </location>
</feature>
<dbReference type="STRING" id="1202772.A0A1V9Z048"/>
<name>A0A1V9Z048_ACHHY</name>